<dbReference type="Proteomes" id="UP001632038">
    <property type="component" value="Unassembled WGS sequence"/>
</dbReference>
<feature type="compositionally biased region" description="Basic residues" evidence="1">
    <location>
        <begin position="34"/>
        <end position="49"/>
    </location>
</feature>
<reference evidence="3" key="1">
    <citation type="journal article" date="2024" name="IScience">
        <title>Strigolactones Initiate the Formation of Haustorium-like Structures in Castilleja.</title>
        <authorList>
            <person name="Buerger M."/>
            <person name="Peterson D."/>
            <person name="Chory J."/>
        </authorList>
    </citation>
    <scope>NUCLEOTIDE SEQUENCE [LARGE SCALE GENOMIC DNA]</scope>
</reference>
<organism evidence="2 3">
    <name type="scientific">Castilleja foliolosa</name>
    <dbReference type="NCBI Taxonomy" id="1961234"/>
    <lineage>
        <taxon>Eukaryota</taxon>
        <taxon>Viridiplantae</taxon>
        <taxon>Streptophyta</taxon>
        <taxon>Embryophyta</taxon>
        <taxon>Tracheophyta</taxon>
        <taxon>Spermatophyta</taxon>
        <taxon>Magnoliopsida</taxon>
        <taxon>eudicotyledons</taxon>
        <taxon>Gunneridae</taxon>
        <taxon>Pentapetalae</taxon>
        <taxon>asterids</taxon>
        <taxon>lamiids</taxon>
        <taxon>Lamiales</taxon>
        <taxon>Orobanchaceae</taxon>
        <taxon>Pedicularideae</taxon>
        <taxon>Castillejinae</taxon>
        <taxon>Castilleja</taxon>
    </lineage>
</organism>
<keyword evidence="3" id="KW-1185">Reference proteome</keyword>
<sequence>MYTFRAQTNSRSILPQFAVSRFNPTVSQSERRAPIRRRRFSSLSRNRRR</sequence>
<feature type="region of interest" description="Disordered" evidence="1">
    <location>
        <begin position="25"/>
        <end position="49"/>
    </location>
</feature>
<evidence type="ECO:0000313" key="3">
    <source>
        <dbReference type="Proteomes" id="UP001632038"/>
    </source>
</evidence>
<accession>A0ABD3BBC5</accession>
<name>A0ABD3BBC5_9LAMI</name>
<evidence type="ECO:0000313" key="2">
    <source>
        <dbReference type="EMBL" id="KAL3614371.1"/>
    </source>
</evidence>
<gene>
    <name evidence="2" type="ORF">CASFOL_042445</name>
</gene>
<protein>
    <submittedName>
        <fullName evidence="2">Uncharacterized protein</fullName>
    </submittedName>
</protein>
<comment type="caution">
    <text evidence="2">The sequence shown here is derived from an EMBL/GenBank/DDBJ whole genome shotgun (WGS) entry which is preliminary data.</text>
</comment>
<dbReference type="AlphaFoldDB" id="A0ABD3BBC5"/>
<evidence type="ECO:0000256" key="1">
    <source>
        <dbReference type="SAM" id="MobiDB-lite"/>
    </source>
</evidence>
<proteinExistence type="predicted"/>
<dbReference type="EMBL" id="JAVIJP010000107">
    <property type="protein sequence ID" value="KAL3614371.1"/>
    <property type="molecule type" value="Genomic_DNA"/>
</dbReference>